<dbReference type="InterPro" id="IPR035965">
    <property type="entry name" value="PAS-like_dom_sf"/>
</dbReference>
<comment type="caution">
    <text evidence="9">The sequence shown here is derived from an EMBL/GenBank/DDBJ whole genome shotgun (WGS) entry which is preliminary data.</text>
</comment>
<accession>A0A480AT68</accession>
<dbReference type="InterPro" id="IPR005467">
    <property type="entry name" value="His_kinase_dom"/>
</dbReference>
<dbReference type="InterPro" id="IPR050736">
    <property type="entry name" value="Sensor_HK_Regulatory"/>
</dbReference>
<evidence type="ECO:0000256" key="5">
    <source>
        <dbReference type="ARBA" id="ARBA00022777"/>
    </source>
</evidence>
<dbReference type="InterPro" id="IPR003594">
    <property type="entry name" value="HATPase_dom"/>
</dbReference>
<gene>
    <name evidence="9" type="ORF">AQPW35_36720</name>
</gene>
<dbReference type="InterPro" id="IPR036097">
    <property type="entry name" value="HisK_dim/P_sf"/>
</dbReference>
<dbReference type="EMBL" id="BJCL01000010">
    <property type="protein sequence ID" value="GCL64591.1"/>
    <property type="molecule type" value="Genomic_DNA"/>
</dbReference>
<name>A0A480AT68_9BURK</name>
<dbReference type="SUPFAM" id="SSF47384">
    <property type="entry name" value="Homodimeric domain of signal transducing histidine kinase"/>
    <property type="match status" value="1"/>
</dbReference>
<dbReference type="GO" id="GO:0000155">
    <property type="term" value="F:phosphorelay sensor kinase activity"/>
    <property type="evidence" value="ECO:0007669"/>
    <property type="project" value="InterPro"/>
</dbReference>
<dbReference type="OrthoDB" id="9176737at2"/>
<dbReference type="InterPro" id="IPR036890">
    <property type="entry name" value="HATPase_C_sf"/>
</dbReference>
<evidence type="ECO:0000313" key="10">
    <source>
        <dbReference type="Proteomes" id="UP000301751"/>
    </source>
</evidence>
<dbReference type="SUPFAM" id="SSF55874">
    <property type="entry name" value="ATPase domain of HSP90 chaperone/DNA topoisomerase II/histidine kinase"/>
    <property type="match status" value="1"/>
</dbReference>
<dbReference type="InterPro" id="IPR004358">
    <property type="entry name" value="Sig_transdc_His_kin-like_C"/>
</dbReference>
<evidence type="ECO:0000256" key="3">
    <source>
        <dbReference type="ARBA" id="ARBA00022553"/>
    </source>
</evidence>
<evidence type="ECO:0000256" key="2">
    <source>
        <dbReference type="ARBA" id="ARBA00012438"/>
    </source>
</evidence>
<dbReference type="PANTHER" id="PTHR43711:SF1">
    <property type="entry name" value="HISTIDINE KINASE 1"/>
    <property type="match status" value="1"/>
</dbReference>
<keyword evidence="3" id="KW-0597">Phosphoprotein</keyword>
<evidence type="ECO:0000313" key="9">
    <source>
        <dbReference type="EMBL" id="GCL64591.1"/>
    </source>
</evidence>
<dbReference type="SUPFAM" id="SSF55785">
    <property type="entry name" value="PYP-like sensor domain (PAS domain)"/>
    <property type="match status" value="1"/>
</dbReference>
<evidence type="ECO:0000256" key="1">
    <source>
        <dbReference type="ARBA" id="ARBA00000085"/>
    </source>
</evidence>
<dbReference type="RefSeq" id="WP_137734318.1">
    <property type="nucleotide sequence ID" value="NZ_BJCL01000010.1"/>
</dbReference>
<feature type="region of interest" description="Disordered" evidence="7">
    <location>
        <begin position="1"/>
        <end position="30"/>
    </location>
</feature>
<evidence type="ECO:0000256" key="4">
    <source>
        <dbReference type="ARBA" id="ARBA00022679"/>
    </source>
</evidence>
<comment type="catalytic activity">
    <reaction evidence="1">
        <text>ATP + protein L-histidine = ADP + protein N-phospho-L-histidine.</text>
        <dbReference type="EC" id="2.7.13.3"/>
    </reaction>
</comment>
<dbReference type="CDD" id="cd00082">
    <property type="entry name" value="HisKA"/>
    <property type="match status" value="1"/>
</dbReference>
<keyword evidence="5" id="KW-0418">Kinase</keyword>
<dbReference type="Gene3D" id="3.30.565.10">
    <property type="entry name" value="Histidine kinase-like ATPase, C-terminal domain"/>
    <property type="match status" value="1"/>
</dbReference>
<evidence type="ECO:0000256" key="6">
    <source>
        <dbReference type="ARBA" id="ARBA00023012"/>
    </source>
</evidence>
<dbReference type="SMART" id="SM00387">
    <property type="entry name" value="HATPase_c"/>
    <property type="match status" value="1"/>
</dbReference>
<proteinExistence type="predicted"/>
<dbReference type="AlphaFoldDB" id="A0A480AT68"/>
<dbReference type="Gene3D" id="1.10.287.130">
    <property type="match status" value="1"/>
</dbReference>
<dbReference type="EC" id="2.7.13.3" evidence="2"/>
<dbReference type="PRINTS" id="PR00344">
    <property type="entry name" value="BCTRLSENSOR"/>
</dbReference>
<dbReference type="InterPro" id="IPR003661">
    <property type="entry name" value="HisK_dim/P_dom"/>
</dbReference>
<feature type="compositionally biased region" description="Low complexity" evidence="7">
    <location>
        <begin position="21"/>
        <end position="30"/>
    </location>
</feature>
<dbReference type="Proteomes" id="UP000301751">
    <property type="component" value="Unassembled WGS sequence"/>
</dbReference>
<organism evidence="9 10">
    <name type="scientific">Pseudaquabacterium pictum</name>
    <dbReference type="NCBI Taxonomy" id="2315236"/>
    <lineage>
        <taxon>Bacteria</taxon>
        <taxon>Pseudomonadati</taxon>
        <taxon>Pseudomonadota</taxon>
        <taxon>Betaproteobacteria</taxon>
        <taxon>Burkholderiales</taxon>
        <taxon>Sphaerotilaceae</taxon>
        <taxon>Pseudaquabacterium</taxon>
    </lineage>
</organism>
<evidence type="ECO:0000256" key="7">
    <source>
        <dbReference type="SAM" id="MobiDB-lite"/>
    </source>
</evidence>
<protein>
    <recommendedName>
        <fullName evidence="2">histidine kinase</fullName>
        <ecNumber evidence="2">2.7.13.3</ecNumber>
    </recommendedName>
</protein>
<keyword evidence="10" id="KW-1185">Reference proteome</keyword>
<reference evidence="10" key="1">
    <citation type="submission" date="2019-03" db="EMBL/GenBank/DDBJ databases">
        <title>Aquabacterium pictum sp.nov., the first bacteriochlorophyll a-containing freshwater bacterium in the genus Aquabacterium of the class Betaproteobacteria.</title>
        <authorList>
            <person name="Hirose S."/>
            <person name="Tank M."/>
            <person name="Hara E."/>
            <person name="Tamaki H."/>
            <person name="Takaichi S."/>
            <person name="Haruta S."/>
            <person name="Hanada S."/>
        </authorList>
    </citation>
    <scope>NUCLEOTIDE SEQUENCE [LARGE SCALE GENOMIC DNA]</scope>
    <source>
        <strain evidence="10">W35</strain>
    </source>
</reference>
<evidence type="ECO:0000259" key="8">
    <source>
        <dbReference type="PROSITE" id="PS50109"/>
    </source>
</evidence>
<dbReference type="Pfam" id="PF00512">
    <property type="entry name" value="HisKA"/>
    <property type="match status" value="1"/>
</dbReference>
<feature type="domain" description="Histidine kinase" evidence="8">
    <location>
        <begin position="248"/>
        <end position="468"/>
    </location>
</feature>
<dbReference type="SMART" id="SM00388">
    <property type="entry name" value="HisKA"/>
    <property type="match status" value="1"/>
</dbReference>
<keyword evidence="6" id="KW-0902">Two-component regulatory system</keyword>
<dbReference type="Pfam" id="PF02518">
    <property type="entry name" value="HATPase_c"/>
    <property type="match status" value="1"/>
</dbReference>
<dbReference type="PANTHER" id="PTHR43711">
    <property type="entry name" value="TWO-COMPONENT HISTIDINE KINASE"/>
    <property type="match status" value="1"/>
</dbReference>
<dbReference type="PROSITE" id="PS50109">
    <property type="entry name" value="HIS_KIN"/>
    <property type="match status" value="1"/>
</dbReference>
<keyword evidence="4" id="KW-0808">Transferase</keyword>
<sequence length="475" mass="51975">MAEHRPLVARPGGAPPPPQDAAPTPAAADQTARQNLLLTQALDAVQAGDLEAAAEMLRSDNGAPLTLGQVFRLYQTELETQSQQLRESQLRTEQTLDWFANLFRTLPVAALLVDRMGMIIDANAMALDELDLREALRILPVPLRRLTAHAEGELRLAALLPTVTPEHTGVLDDMALRTMKGRARWADLRITQVPARETGGVSPLYLCVLNDRTAWVEAQRARESAALAEHQRDLAQSASQAKTQLLSRVSHELRTPLNAVIGFSQVLLLRHGELPDDSRRQVALIQEAGQHLLALVDEVLQINRAEAGHMLLDTQAVSLMDQARQVLALQQPMVDDLGLQCTLDGPATGQPELMALADPRRVREVLTNLLSNAIKYNRHGGWVRLLHGHDAHHVWLAVSDSGIGMTSQQLAHLFEPFNRLGADRLPVVGHGLGLSIARTLTHAMGGTLQVESVPGEGSRFRLVLPRWDAPPRPPA</sequence>